<dbReference type="InterPro" id="IPR000534">
    <property type="entry name" value="Semialdehyde_DH_NAD-bd"/>
</dbReference>
<dbReference type="GO" id="GO:0051287">
    <property type="term" value="F:NAD binding"/>
    <property type="evidence" value="ECO:0007669"/>
    <property type="project" value="InterPro"/>
</dbReference>
<name>S5DJI3_9ACTN</name>
<dbReference type="Gene3D" id="3.40.50.720">
    <property type="entry name" value="NAD(P)-binding Rossmann-like Domain"/>
    <property type="match status" value="1"/>
</dbReference>
<evidence type="ECO:0000256" key="1">
    <source>
        <dbReference type="ARBA" id="ARBA00010584"/>
    </source>
</evidence>
<dbReference type="Pfam" id="PF01118">
    <property type="entry name" value="Semialdhyde_dh"/>
    <property type="match status" value="1"/>
</dbReference>
<dbReference type="EMBL" id="KC811114">
    <property type="protein sequence ID" value="AGQ18854.1"/>
    <property type="molecule type" value="Genomic_DNA"/>
</dbReference>
<dbReference type="GO" id="GO:0008652">
    <property type="term" value="P:amino acid biosynthetic process"/>
    <property type="evidence" value="ECO:0007669"/>
    <property type="project" value="InterPro"/>
</dbReference>
<dbReference type="SUPFAM" id="SSF51735">
    <property type="entry name" value="NAD(P)-binding Rossmann-fold domains"/>
    <property type="match status" value="1"/>
</dbReference>
<dbReference type="InterPro" id="IPR036291">
    <property type="entry name" value="NAD(P)-bd_dom_sf"/>
</dbReference>
<dbReference type="InterPro" id="IPR012280">
    <property type="entry name" value="Semialdhyde_DH_dimer_dom"/>
</dbReference>
<comment type="similarity">
    <text evidence="1">Belongs to the aspartate-semialdehyde dehydrogenase family.</text>
</comment>
<evidence type="ECO:0000313" key="4">
    <source>
        <dbReference type="EMBL" id="AGQ18854.1"/>
    </source>
</evidence>
<sequence length="322" mass="35702">MKIAVVGATGLVGRKIINLCEEYFPKDTSYTFFASQKSEGTELEINKNKLIVKRLSTRNISEFDIALFSAGGDNSRKFANDFIKRGAYVIDNSSAFRHFNHVPLIVYGINEGTINSDTKLIANPNCTTMGLVMALKPLHDEFNLKSITPVAYQAVSGSGTRAVDSLRSEIYEFRETYFYSRPIAKNVIPVAGRLLDNGYSDEEMKFVNESRKILSIDDLIVEPSNARVGVETGHGTFCSAVFENEVTRDSAIDAINNFDGIEYWDDPLPTPLDAEGRDEVLVSRMREGLSSKKILNFWVVSDNLLKGAALNAVQIAKCVSEL</sequence>
<feature type="active site" description="Proton acceptor" evidence="2">
    <location>
        <position position="234"/>
    </location>
</feature>
<protein>
    <submittedName>
        <fullName evidence="4">Aspartate-semialdehyde dehydrogenase</fullName>
    </submittedName>
</protein>
<dbReference type="AlphaFoldDB" id="S5DJI3"/>
<dbReference type="PANTHER" id="PTHR46278">
    <property type="entry name" value="DEHYDROGENASE, PUTATIVE-RELATED"/>
    <property type="match status" value="1"/>
</dbReference>
<dbReference type="PIRSF" id="PIRSF000148">
    <property type="entry name" value="ASA_dh"/>
    <property type="match status" value="1"/>
</dbReference>
<feature type="active site" description="Acyl-thioester intermediate" evidence="2">
    <location>
        <position position="126"/>
    </location>
</feature>
<accession>S5DJI3</accession>
<evidence type="ECO:0000256" key="2">
    <source>
        <dbReference type="PIRSR" id="PIRSR000148-1"/>
    </source>
</evidence>
<reference evidence="4" key="1">
    <citation type="journal article" date="2013" name="Sci. Rep.">
        <title>Metagenomics uncovers a new group of low GC and ultra-small marine Actinobacteria.</title>
        <authorList>
            <person name="Ghai R."/>
            <person name="Mizuno C.M."/>
            <person name="Picazo A."/>
            <person name="Camacho A."/>
            <person name="Rodriguez-Valera F."/>
        </authorList>
    </citation>
    <scope>NUCLEOTIDE SEQUENCE</scope>
</reference>
<dbReference type="PANTHER" id="PTHR46278:SF2">
    <property type="entry name" value="ASPARTATE-SEMIALDEHYDE DEHYDROGENASE"/>
    <property type="match status" value="1"/>
</dbReference>
<dbReference type="GO" id="GO:0046983">
    <property type="term" value="F:protein dimerization activity"/>
    <property type="evidence" value="ECO:0007669"/>
    <property type="project" value="InterPro"/>
</dbReference>
<dbReference type="Gene3D" id="3.30.360.10">
    <property type="entry name" value="Dihydrodipicolinate Reductase, domain 2"/>
    <property type="match status" value="1"/>
</dbReference>
<organism evidence="4">
    <name type="scientific">Candidatus Actinomarina minuta</name>
    <dbReference type="NCBI Taxonomy" id="1389454"/>
    <lineage>
        <taxon>Bacteria</taxon>
        <taxon>Bacillati</taxon>
        <taxon>Actinomycetota</taxon>
        <taxon>Actinomycetes</taxon>
        <taxon>Candidatus Actinomarinidae</taxon>
        <taxon>Candidatus Actinomarinales</taxon>
        <taxon>Candidatus Actinomarineae</taxon>
        <taxon>Candidatus Actinomarinaceae</taxon>
        <taxon>Candidatus Actinomarina</taxon>
    </lineage>
</organism>
<proteinExistence type="inferred from homology"/>
<feature type="domain" description="Semialdehyde dehydrogenase NAD-binding" evidence="3">
    <location>
        <begin position="2"/>
        <end position="117"/>
    </location>
</feature>
<dbReference type="SUPFAM" id="SSF55347">
    <property type="entry name" value="Glyceraldehyde-3-phosphate dehydrogenase-like, C-terminal domain"/>
    <property type="match status" value="1"/>
</dbReference>
<dbReference type="NCBIfam" id="NF011456">
    <property type="entry name" value="PRK14874.1"/>
    <property type="match status" value="1"/>
</dbReference>
<evidence type="ECO:0000259" key="3">
    <source>
        <dbReference type="SMART" id="SM00859"/>
    </source>
</evidence>
<dbReference type="SMART" id="SM00859">
    <property type="entry name" value="Semialdhyde_dh"/>
    <property type="match status" value="1"/>
</dbReference>
<dbReference type="GO" id="GO:0016620">
    <property type="term" value="F:oxidoreductase activity, acting on the aldehyde or oxo group of donors, NAD or NADP as acceptor"/>
    <property type="evidence" value="ECO:0007669"/>
    <property type="project" value="InterPro"/>
</dbReference>
<dbReference type="Pfam" id="PF02774">
    <property type="entry name" value="Semialdhyde_dhC"/>
    <property type="match status" value="1"/>
</dbReference>